<dbReference type="InterPro" id="IPR012337">
    <property type="entry name" value="RNaseH-like_sf"/>
</dbReference>
<evidence type="ECO:0000313" key="8">
    <source>
        <dbReference type="EMBL" id="OMJ17852.1"/>
    </source>
</evidence>
<evidence type="ECO:0000256" key="5">
    <source>
        <dbReference type="ARBA" id="ARBA00023268"/>
    </source>
</evidence>
<dbReference type="Gene3D" id="3.30.70.270">
    <property type="match status" value="2"/>
</dbReference>
<dbReference type="SUPFAM" id="SSF50630">
    <property type="entry name" value="Acid proteases"/>
    <property type="match status" value="1"/>
</dbReference>
<gene>
    <name evidence="8" type="ORF">AYI69_g7270</name>
</gene>
<dbReference type="InterPro" id="IPR001584">
    <property type="entry name" value="Integrase_cat-core"/>
</dbReference>
<dbReference type="SUPFAM" id="SSF53098">
    <property type="entry name" value="Ribonuclease H-like"/>
    <property type="match status" value="1"/>
</dbReference>
<dbReference type="Gene3D" id="3.30.420.10">
    <property type="entry name" value="Ribonuclease H-like superfamily/Ribonuclease H"/>
    <property type="match status" value="1"/>
</dbReference>
<dbReference type="PANTHER" id="PTHR37984">
    <property type="entry name" value="PROTEIN CBG26694"/>
    <property type="match status" value="1"/>
</dbReference>
<evidence type="ECO:0000256" key="3">
    <source>
        <dbReference type="ARBA" id="ARBA00022722"/>
    </source>
</evidence>
<keyword evidence="1" id="KW-0808">Transferase</keyword>
<name>A0A1R1XT70_9FUNG</name>
<dbReference type="PANTHER" id="PTHR37984:SF5">
    <property type="entry name" value="PROTEIN NYNRIN-LIKE"/>
    <property type="match status" value="1"/>
</dbReference>
<keyword evidence="9" id="KW-1185">Reference proteome</keyword>
<dbReference type="GO" id="GO:0003676">
    <property type="term" value="F:nucleic acid binding"/>
    <property type="evidence" value="ECO:0007669"/>
    <property type="project" value="InterPro"/>
</dbReference>
<dbReference type="SUPFAM" id="SSF56672">
    <property type="entry name" value="DNA/RNA polymerases"/>
    <property type="match status" value="1"/>
</dbReference>
<keyword evidence="2" id="KW-0548">Nucleotidyltransferase</keyword>
<dbReference type="GO" id="GO:0005634">
    <property type="term" value="C:nucleus"/>
    <property type="evidence" value="ECO:0007669"/>
    <property type="project" value="UniProtKB-ARBA"/>
</dbReference>
<dbReference type="InterPro" id="IPR000477">
    <property type="entry name" value="RT_dom"/>
</dbReference>
<dbReference type="PROSITE" id="PS50994">
    <property type="entry name" value="INTEGRASE"/>
    <property type="match status" value="1"/>
</dbReference>
<protein>
    <submittedName>
        <fullName evidence="8">Retrovirus-related Pol polyprotein from transposon</fullName>
    </submittedName>
</protein>
<dbReference type="CDD" id="cd00303">
    <property type="entry name" value="retropepsin_like"/>
    <property type="match status" value="1"/>
</dbReference>
<feature type="region of interest" description="Disordered" evidence="6">
    <location>
        <begin position="1"/>
        <end position="24"/>
    </location>
</feature>
<keyword evidence="4" id="KW-0378">Hydrolase</keyword>
<dbReference type="Gene3D" id="2.40.70.10">
    <property type="entry name" value="Acid Proteases"/>
    <property type="match status" value="1"/>
</dbReference>
<dbReference type="CDD" id="cd01647">
    <property type="entry name" value="RT_LTR"/>
    <property type="match status" value="1"/>
</dbReference>
<proteinExistence type="predicted"/>
<keyword evidence="4" id="KW-0255">Endonuclease</keyword>
<accession>A0A1R1XT70</accession>
<dbReference type="EMBL" id="LSSM01003451">
    <property type="protein sequence ID" value="OMJ17852.1"/>
    <property type="molecule type" value="Genomic_DNA"/>
</dbReference>
<keyword evidence="3" id="KW-0540">Nuclease</keyword>
<organism evidence="8 9">
    <name type="scientific">Smittium culicis</name>
    <dbReference type="NCBI Taxonomy" id="133412"/>
    <lineage>
        <taxon>Eukaryota</taxon>
        <taxon>Fungi</taxon>
        <taxon>Fungi incertae sedis</taxon>
        <taxon>Zoopagomycota</taxon>
        <taxon>Kickxellomycotina</taxon>
        <taxon>Harpellomycetes</taxon>
        <taxon>Harpellales</taxon>
        <taxon>Legeriomycetaceae</taxon>
        <taxon>Smittium</taxon>
    </lineage>
</organism>
<sequence>MEPSARANPKTSKDIKMPDNKEKASNLPKIFPGTSGAPVFSGEGLTEFLTFYDIITANSSSKEKTQLFPYYCDKSIRDKIIKSIPYYEGNWVEFKSLLNDYYEIDECEKVLTDELKKLVQKGTSLHDIKIFLHTFEYLVKKLDKYTTTNDREKREMLIKSIYPSDFFKIQSSIYDNEGSLLCFDEMVKKLKSLNTMHRTLDEIRGNNPNKIPIIESVKDAKELDTMTKMFEKMCLKMDAVIETISTAKTTDIVTDKYKRNVRCIYCDEPHRRVDCNHFKDDNEAGLVKMGSEGFIENSSGVRMPTNWGKGGIRTLIKSSQATSRHIKLGAPEKFDFALEWEKDTESKIITETDFSKLVNAFASKRTLDNSYFENTTNKKGKSYQENSNNSQDDTPLIDRVEEINIRNNIENESINNMLNPAYKMTSKIVSKDCEKIVSEKLQEVQVSLTLKELFSVSPSIRKKFNEDIRTRREPIVNLTSYENISSPEEINYKPIDVDNTSSNWKEFYLSTGSGKVKGCINGAGVEFLLDEGSEINIMNIDVFNALRSLNKIEIDSSINWSLRDANQGFSKLNGVCKECKITIEGTTVTVPVFVSENTEPQVILGRPWERKARVLKDNRDDGTLWYTIKDADTGAIAKFCAVGPYDSRSYPDNKNKPFIKNDNNITNFTLVNRIDAGWKAITKTEYTTEVRTRYKKANEKIKSVPHALPPYNSSIQEIIPNKNSLKIITDEKLAELCIGNDNLLPTEIEYFKTKLKPLRNVFAFNENEIGLLDTTIEDPITVHTIPHIPWSLKSYPQPKAIWEKIKSLIKAKMEQGVLEPSRGSYSNRWFCINKKNSDKLRFIQDVRPVNEVTIKNSSVPPVAEEFAEDFAGRTIYTTFDLISGYDQVQISESSRDLFALQTPLGLLRMTRLPMGWSNSVQEFQRIMYKIFFKFIPEKMGLFIDDGCIKGSRNKDLKQDIIGVRNFVKDHIKDVVEILSTLQDTGMTVNAKKCKFGVSEVEIVGFICSEKGRRPVESKIKKILDWPIPSNLKELRGFLGLTCFYRVWIKNYSVIADPLYLLLRKDIIFEWSNAQNIAFEKLKLLITTPPILQAPKYDEDSGKFILTIDASPVGAGGVLHQINQTGELNPCRFESYCFNERERRNDSKSVWRFISEDILSRFGIVNKLVADRGEVNSNLIKDLANKYGLKLSFTTSYHPQTNGMVERGHSPLVSSLSKYCGRNPSQWPKFLHLALWADRITAKRTTGETPYKLVYGQDCILPIENEFESWNKISWKKEMTTEELLFSRIQQLDKKTLLIDKASKRQKDSRKKDVEYFNNKHKIRDTPLMVGDMVLQYDNTLGKQREQKLSNRWYGPFVITKDNNNGSYNIRELNGVDIKLPIAGNRLKRYFSEEDLILPVSSQGGEMS</sequence>
<evidence type="ECO:0000256" key="2">
    <source>
        <dbReference type="ARBA" id="ARBA00022695"/>
    </source>
</evidence>
<dbReference type="InterPro" id="IPR043502">
    <property type="entry name" value="DNA/RNA_pol_sf"/>
</dbReference>
<dbReference type="GO" id="GO:0016779">
    <property type="term" value="F:nucleotidyltransferase activity"/>
    <property type="evidence" value="ECO:0007669"/>
    <property type="project" value="UniProtKB-KW"/>
</dbReference>
<dbReference type="Pfam" id="PF17919">
    <property type="entry name" value="RT_RNaseH_2"/>
    <property type="match status" value="1"/>
</dbReference>
<evidence type="ECO:0000256" key="1">
    <source>
        <dbReference type="ARBA" id="ARBA00022679"/>
    </source>
</evidence>
<evidence type="ECO:0000256" key="4">
    <source>
        <dbReference type="ARBA" id="ARBA00022759"/>
    </source>
</evidence>
<dbReference type="Gene3D" id="3.10.10.10">
    <property type="entry name" value="HIV Type 1 Reverse Transcriptase, subunit A, domain 1"/>
    <property type="match status" value="1"/>
</dbReference>
<comment type="caution">
    <text evidence="8">The sequence shown here is derived from an EMBL/GenBank/DDBJ whole genome shotgun (WGS) entry which is preliminary data.</text>
</comment>
<reference evidence="9" key="1">
    <citation type="submission" date="2017-01" db="EMBL/GenBank/DDBJ databases">
        <authorList>
            <person name="Wang Y."/>
            <person name="White M."/>
            <person name="Kvist S."/>
            <person name="Moncalvo J.-M."/>
        </authorList>
    </citation>
    <scope>NUCLEOTIDE SEQUENCE [LARGE SCALE GENOMIC DNA]</scope>
    <source>
        <strain evidence="9">ID-206-W2</strain>
    </source>
</reference>
<feature type="compositionally biased region" description="Basic and acidic residues" evidence="6">
    <location>
        <begin position="11"/>
        <end position="24"/>
    </location>
</feature>
<dbReference type="InterPro" id="IPR021109">
    <property type="entry name" value="Peptidase_aspartic_dom_sf"/>
</dbReference>
<keyword evidence="5" id="KW-0511">Multifunctional enzyme</keyword>
<dbReference type="InterPro" id="IPR050951">
    <property type="entry name" value="Retrovirus_Pol_polyprotein"/>
</dbReference>
<dbReference type="InterPro" id="IPR036397">
    <property type="entry name" value="RNaseH_sf"/>
</dbReference>
<evidence type="ECO:0000259" key="7">
    <source>
        <dbReference type="PROSITE" id="PS50994"/>
    </source>
</evidence>
<dbReference type="GO" id="GO:0015074">
    <property type="term" value="P:DNA integration"/>
    <property type="evidence" value="ECO:0007669"/>
    <property type="project" value="InterPro"/>
</dbReference>
<evidence type="ECO:0000313" key="9">
    <source>
        <dbReference type="Proteomes" id="UP000187429"/>
    </source>
</evidence>
<feature type="domain" description="Integrase catalytic" evidence="7">
    <location>
        <begin position="1090"/>
        <end position="1257"/>
    </location>
</feature>
<dbReference type="InterPro" id="IPR043128">
    <property type="entry name" value="Rev_trsase/Diguanyl_cyclase"/>
</dbReference>
<dbReference type="OrthoDB" id="5599163at2759"/>
<dbReference type="Pfam" id="PF00078">
    <property type="entry name" value="RVT_1"/>
    <property type="match status" value="1"/>
</dbReference>
<dbReference type="InterPro" id="IPR041577">
    <property type="entry name" value="RT_RNaseH_2"/>
</dbReference>
<dbReference type="GO" id="GO:0004519">
    <property type="term" value="F:endonuclease activity"/>
    <property type="evidence" value="ECO:0007669"/>
    <property type="project" value="UniProtKB-KW"/>
</dbReference>
<evidence type="ECO:0000256" key="6">
    <source>
        <dbReference type="SAM" id="MobiDB-lite"/>
    </source>
</evidence>
<dbReference type="FunFam" id="3.30.70.270:FF:000020">
    <property type="entry name" value="Transposon Tf2-6 polyprotein-like Protein"/>
    <property type="match status" value="1"/>
</dbReference>
<dbReference type="Proteomes" id="UP000187429">
    <property type="component" value="Unassembled WGS sequence"/>
</dbReference>